<dbReference type="PANTHER" id="PTHR43020">
    <property type="entry name" value="CDK5 REGULATORY SUBUNIT-ASSOCIATED PROTEIN 1"/>
    <property type="match status" value="1"/>
</dbReference>
<dbReference type="FunFam" id="3.40.50.12160:FF:000003">
    <property type="entry name" value="CDK5 regulatory subunit-associated protein 1"/>
    <property type="match status" value="1"/>
</dbReference>
<feature type="binding site" evidence="12">
    <location>
        <position position="191"/>
    </location>
    <ligand>
        <name>[4Fe-4S] cluster</name>
        <dbReference type="ChEBI" id="CHEBI:49883"/>
        <label>2</label>
        <note>4Fe-4S-S-AdoMet</note>
    </ligand>
</feature>
<dbReference type="NCBIfam" id="TIGR01574">
    <property type="entry name" value="miaB-methiolase"/>
    <property type="match status" value="1"/>
</dbReference>
<dbReference type="EMBL" id="MGFH01000231">
    <property type="protein sequence ID" value="OGM01625.1"/>
    <property type="molecule type" value="Genomic_DNA"/>
</dbReference>
<protein>
    <recommendedName>
        <fullName evidence="9 12">tRNA-2-methylthio-N(6)-dimethylallyladenosine synthase</fullName>
        <ecNumber evidence="8 12">2.8.4.3</ecNumber>
    </recommendedName>
    <alternativeName>
        <fullName evidence="11 12">(Dimethylallyl)adenosine tRNA methylthiotransferase MiaB</fullName>
    </alternativeName>
    <alternativeName>
        <fullName evidence="10 12">tRNA-i(6)A37 methylthiotransferase</fullName>
    </alternativeName>
</protein>
<dbReference type="InterPro" id="IPR005839">
    <property type="entry name" value="Methylthiotransferase"/>
</dbReference>
<dbReference type="InterPro" id="IPR007197">
    <property type="entry name" value="rSAM"/>
</dbReference>
<dbReference type="GO" id="GO:0005829">
    <property type="term" value="C:cytosol"/>
    <property type="evidence" value="ECO:0007669"/>
    <property type="project" value="TreeGrafter"/>
</dbReference>
<dbReference type="SUPFAM" id="SSF102114">
    <property type="entry name" value="Radical SAM enzymes"/>
    <property type="match status" value="1"/>
</dbReference>
<dbReference type="PANTHER" id="PTHR43020:SF2">
    <property type="entry name" value="MITOCHONDRIAL TRNA METHYLTHIOTRANSFERASE CDK5RAP1"/>
    <property type="match status" value="1"/>
</dbReference>
<dbReference type="InterPro" id="IPR006638">
    <property type="entry name" value="Elp3/MiaA/NifB-like_rSAM"/>
</dbReference>
<accession>A0A1F7WHT3</accession>
<feature type="binding site" evidence="12">
    <location>
        <position position="15"/>
    </location>
    <ligand>
        <name>[4Fe-4S] cluster</name>
        <dbReference type="ChEBI" id="CHEBI:49883"/>
        <label>1</label>
    </ligand>
</feature>
<feature type="binding site" evidence="12">
    <location>
        <position position="85"/>
    </location>
    <ligand>
        <name>[4Fe-4S] cluster</name>
        <dbReference type="ChEBI" id="CHEBI:49883"/>
        <label>1</label>
    </ligand>
</feature>
<keyword evidence="12" id="KW-0963">Cytoplasm</keyword>
<dbReference type="PROSITE" id="PS51449">
    <property type="entry name" value="MTTASE_N"/>
    <property type="match status" value="1"/>
</dbReference>
<dbReference type="PROSITE" id="PS51918">
    <property type="entry name" value="RADICAL_SAM"/>
    <property type="match status" value="1"/>
</dbReference>
<dbReference type="SFLD" id="SFLDS00029">
    <property type="entry name" value="Radical_SAM"/>
    <property type="match status" value="1"/>
</dbReference>
<feature type="domain" description="Radical SAM core" evidence="15">
    <location>
        <begin position="173"/>
        <end position="401"/>
    </location>
</feature>
<evidence type="ECO:0000256" key="10">
    <source>
        <dbReference type="ARBA" id="ARBA00080698"/>
    </source>
</evidence>
<evidence type="ECO:0000256" key="9">
    <source>
        <dbReference type="ARBA" id="ARBA00068570"/>
    </source>
</evidence>
<name>A0A1F7WHT3_9BACT</name>
<evidence type="ECO:0000256" key="8">
    <source>
        <dbReference type="ARBA" id="ARBA00033765"/>
    </source>
</evidence>
<evidence type="ECO:0000259" key="14">
    <source>
        <dbReference type="PROSITE" id="PS51449"/>
    </source>
</evidence>
<dbReference type="FunFam" id="3.80.30.20:FF:000001">
    <property type="entry name" value="tRNA-2-methylthio-N(6)-dimethylallyladenosine synthase 2"/>
    <property type="match status" value="1"/>
</dbReference>
<dbReference type="Pfam" id="PF00919">
    <property type="entry name" value="UPF0004"/>
    <property type="match status" value="1"/>
</dbReference>
<evidence type="ECO:0000259" key="13">
    <source>
        <dbReference type="PROSITE" id="PS50926"/>
    </source>
</evidence>
<reference evidence="16 17" key="1">
    <citation type="journal article" date="2016" name="Nat. Commun.">
        <title>Thousands of microbial genomes shed light on interconnected biogeochemical processes in an aquifer system.</title>
        <authorList>
            <person name="Anantharaman K."/>
            <person name="Brown C.T."/>
            <person name="Hug L.A."/>
            <person name="Sharon I."/>
            <person name="Castelle C.J."/>
            <person name="Probst A.J."/>
            <person name="Thomas B.C."/>
            <person name="Singh A."/>
            <person name="Wilkins M.J."/>
            <person name="Karaoz U."/>
            <person name="Brodie E.L."/>
            <person name="Williams K.H."/>
            <person name="Hubbard S.S."/>
            <person name="Banfield J.F."/>
        </authorList>
    </citation>
    <scope>NUCLEOTIDE SEQUENCE [LARGE SCALE GENOMIC DNA]</scope>
</reference>
<dbReference type="InterPro" id="IPR020612">
    <property type="entry name" value="Methylthiotransferase_CS"/>
</dbReference>
<dbReference type="SFLD" id="SFLDG01061">
    <property type="entry name" value="methylthiotransferase"/>
    <property type="match status" value="1"/>
</dbReference>
<dbReference type="GO" id="GO:0046872">
    <property type="term" value="F:metal ion binding"/>
    <property type="evidence" value="ECO:0007669"/>
    <property type="project" value="UniProtKB-KW"/>
</dbReference>
<dbReference type="Gene3D" id="3.80.30.20">
    <property type="entry name" value="tm_1862 like domain"/>
    <property type="match status" value="1"/>
</dbReference>
<feature type="binding site" evidence="12">
    <location>
        <position position="187"/>
    </location>
    <ligand>
        <name>[4Fe-4S] cluster</name>
        <dbReference type="ChEBI" id="CHEBI:49883"/>
        <label>2</label>
        <note>4Fe-4S-S-AdoMet</note>
    </ligand>
</feature>
<dbReference type="GO" id="GO:0035597">
    <property type="term" value="F:tRNA-2-methylthio-N(6)-dimethylallyladenosine(37) synthase activity"/>
    <property type="evidence" value="ECO:0007669"/>
    <property type="project" value="UniProtKB-EC"/>
</dbReference>
<comment type="subcellular location">
    <subcellularLocation>
        <location evidence="12">Cytoplasm</location>
    </subcellularLocation>
</comment>
<comment type="caution">
    <text evidence="16">The sequence shown here is derived from an EMBL/GenBank/DDBJ whole genome shotgun (WGS) entry which is preliminary data.</text>
</comment>
<evidence type="ECO:0000313" key="17">
    <source>
        <dbReference type="Proteomes" id="UP000178735"/>
    </source>
</evidence>
<feature type="binding site" evidence="12">
    <location>
        <position position="51"/>
    </location>
    <ligand>
        <name>[4Fe-4S] cluster</name>
        <dbReference type="ChEBI" id="CHEBI:49883"/>
        <label>1</label>
    </ligand>
</feature>
<organism evidence="16 17">
    <name type="scientific">Candidatus Wallbacteria bacterium GWC2_49_35</name>
    <dbReference type="NCBI Taxonomy" id="1817813"/>
    <lineage>
        <taxon>Bacteria</taxon>
        <taxon>Candidatus Walliibacteriota</taxon>
    </lineage>
</organism>
<evidence type="ECO:0000256" key="11">
    <source>
        <dbReference type="ARBA" id="ARBA00081141"/>
    </source>
</evidence>
<keyword evidence="7 12" id="KW-0411">Iron-sulfur</keyword>
<keyword evidence="6 12" id="KW-0408">Iron</keyword>
<sequence length="471" mass="53061">MNEKKLKFHIITFGCQMNVADSEMMSGALMKLGYEKTDLKKNADLVLINTCAVRTKPEAKVYSHLGELMKLKDTNPSLIIGICGCVAQKERENILKRFPYVDLVFGPQSIGELPGLLALASKAVAKKLIMLSQMKPQGNEKADLKMKRKLKGARIYGDFESAGDNLPEKDVARESDFKAYITIMRGCNNFCSYCIVPYTRGREKSRPFDVIISEAEELVRSGYKEITLLGQNVNSYKGAGGETFADLLERIDAIEGKFFVRFMTSHPKDLSDRLIDVMAHARHIAPHVHLPFQSGSTRILELMNRKYSRQHYIGLIDKIKSKIPGVTLTTDVIAGFAQETEEDFNDTVSLLNLVRFDSAFLFFYSEREGTAAMAIEGAVPLKTRLERLERLVKLQMDITFDINRSMTGEIHEGIVESLAPKSKKELSIRTYDNHVVIAESPVPSENFTGRFVRVKITEGFNFVLKGEIIEY</sequence>
<dbReference type="InterPro" id="IPR013848">
    <property type="entry name" value="Methylthiotransferase_N"/>
</dbReference>
<dbReference type="AlphaFoldDB" id="A0A1F7WHT3"/>
<evidence type="ECO:0000259" key="15">
    <source>
        <dbReference type="PROSITE" id="PS51918"/>
    </source>
</evidence>
<feature type="domain" description="MTTase N-terminal" evidence="14">
    <location>
        <begin position="6"/>
        <end position="122"/>
    </location>
</feature>
<dbReference type="Proteomes" id="UP000178735">
    <property type="component" value="Unassembled WGS sequence"/>
</dbReference>
<evidence type="ECO:0000256" key="3">
    <source>
        <dbReference type="ARBA" id="ARBA00022679"/>
    </source>
</evidence>
<dbReference type="Pfam" id="PF04055">
    <property type="entry name" value="Radical_SAM"/>
    <property type="match status" value="1"/>
</dbReference>
<dbReference type="InterPro" id="IPR038135">
    <property type="entry name" value="Methylthiotransferase_N_sf"/>
</dbReference>
<keyword evidence="4 12" id="KW-0949">S-adenosyl-L-methionine</keyword>
<comment type="function">
    <text evidence="1 12">Catalyzes the methylthiolation of N6-(dimethylallyl)adenosine (i(6)A), leading to the formation of 2-methylthio-N6-(dimethylallyl)adenosine (ms(2)i(6)A) at position 37 in tRNAs that read codons beginning with uridine.</text>
</comment>
<keyword evidence="2 12" id="KW-0004">4Fe-4S</keyword>
<dbReference type="InterPro" id="IPR023404">
    <property type="entry name" value="rSAM_horseshoe"/>
</dbReference>
<dbReference type="InterPro" id="IPR006463">
    <property type="entry name" value="MiaB_methiolase"/>
</dbReference>
<evidence type="ECO:0000256" key="4">
    <source>
        <dbReference type="ARBA" id="ARBA00022691"/>
    </source>
</evidence>
<dbReference type="PROSITE" id="PS01278">
    <property type="entry name" value="MTTASE_RADICAL"/>
    <property type="match status" value="1"/>
</dbReference>
<dbReference type="InterPro" id="IPR058240">
    <property type="entry name" value="rSAM_sf"/>
</dbReference>
<evidence type="ECO:0000313" key="16">
    <source>
        <dbReference type="EMBL" id="OGM01625.1"/>
    </source>
</evidence>
<dbReference type="InterPro" id="IPR002792">
    <property type="entry name" value="TRAM_dom"/>
</dbReference>
<evidence type="ECO:0000256" key="7">
    <source>
        <dbReference type="ARBA" id="ARBA00023014"/>
    </source>
</evidence>
<evidence type="ECO:0000256" key="6">
    <source>
        <dbReference type="ARBA" id="ARBA00023004"/>
    </source>
</evidence>
<keyword evidence="3 12" id="KW-0808">Transferase</keyword>
<comment type="catalytic activity">
    <reaction evidence="12">
        <text>N(6)-dimethylallyladenosine(37) in tRNA + (sulfur carrier)-SH + AH2 + 2 S-adenosyl-L-methionine = 2-methylsulfanyl-N(6)-dimethylallyladenosine(37) in tRNA + (sulfur carrier)-H + 5'-deoxyadenosine + L-methionine + A + S-adenosyl-L-homocysteine + 2 H(+)</text>
        <dbReference type="Rhea" id="RHEA:37067"/>
        <dbReference type="Rhea" id="RHEA-COMP:10375"/>
        <dbReference type="Rhea" id="RHEA-COMP:10376"/>
        <dbReference type="Rhea" id="RHEA-COMP:14737"/>
        <dbReference type="Rhea" id="RHEA-COMP:14739"/>
        <dbReference type="ChEBI" id="CHEBI:13193"/>
        <dbReference type="ChEBI" id="CHEBI:15378"/>
        <dbReference type="ChEBI" id="CHEBI:17319"/>
        <dbReference type="ChEBI" id="CHEBI:17499"/>
        <dbReference type="ChEBI" id="CHEBI:29917"/>
        <dbReference type="ChEBI" id="CHEBI:57844"/>
        <dbReference type="ChEBI" id="CHEBI:57856"/>
        <dbReference type="ChEBI" id="CHEBI:59789"/>
        <dbReference type="ChEBI" id="CHEBI:64428"/>
        <dbReference type="ChEBI" id="CHEBI:74415"/>
        <dbReference type="ChEBI" id="CHEBI:74417"/>
        <dbReference type="EC" id="2.8.4.3"/>
    </reaction>
</comment>
<dbReference type="GO" id="GO:0051539">
    <property type="term" value="F:4 iron, 4 sulfur cluster binding"/>
    <property type="evidence" value="ECO:0007669"/>
    <property type="project" value="UniProtKB-UniRule"/>
</dbReference>
<comment type="similarity">
    <text evidence="12">Belongs to the methylthiotransferase family. MiaB subfamily.</text>
</comment>
<dbReference type="SFLD" id="SFLDF00273">
    <property type="entry name" value="(dimethylallyl)adenosine_tRNA"/>
    <property type="match status" value="1"/>
</dbReference>
<keyword evidence="12" id="KW-0819">tRNA processing</keyword>
<dbReference type="PROSITE" id="PS50926">
    <property type="entry name" value="TRAM"/>
    <property type="match status" value="1"/>
</dbReference>
<dbReference type="SFLD" id="SFLDG01082">
    <property type="entry name" value="B12-binding_domain_containing"/>
    <property type="match status" value="1"/>
</dbReference>
<dbReference type="CDD" id="cd01335">
    <property type="entry name" value="Radical_SAM"/>
    <property type="match status" value="1"/>
</dbReference>
<dbReference type="NCBIfam" id="TIGR00089">
    <property type="entry name" value="MiaB/RimO family radical SAM methylthiotransferase"/>
    <property type="match status" value="1"/>
</dbReference>
<dbReference type="HAMAP" id="MF_01864">
    <property type="entry name" value="tRNA_metthiotr_MiaB"/>
    <property type="match status" value="1"/>
</dbReference>
<feature type="binding site" evidence="12">
    <location>
        <position position="194"/>
    </location>
    <ligand>
        <name>[4Fe-4S] cluster</name>
        <dbReference type="ChEBI" id="CHEBI:49883"/>
        <label>2</label>
        <note>4Fe-4S-S-AdoMet</note>
    </ligand>
</feature>
<dbReference type="SMART" id="SM00729">
    <property type="entry name" value="Elp3"/>
    <property type="match status" value="1"/>
</dbReference>
<dbReference type="Gene3D" id="3.40.50.12160">
    <property type="entry name" value="Methylthiotransferase, N-terminal domain"/>
    <property type="match status" value="1"/>
</dbReference>
<feature type="domain" description="TRAM" evidence="13">
    <location>
        <begin position="404"/>
        <end position="470"/>
    </location>
</feature>
<comment type="subunit">
    <text evidence="12">Monomer.</text>
</comment>
<dbReference type="STRING" id="1817813.A2008_06120"/>
<evidence type="ECO:0000256" key="5">
    <source>
        <dbReference type="ARBA" id="ARBA00022723"/>
    </source>
</evidence>
<evidence type="ECO:0000256" key="12">
    <source>
        <dbReference type="HAMAP-Rule" id="MF_01864"/>
    </source>
</evidence>
<evidence type="ECO:0000256" key="1">
    <source>
        <dbReference type="ARBA" id="ARBA00003234"/>
    </source>
</evidence>
<keyword evidence="5 12" id="KW-0479">Metal-binding</keyword>
<comment type="cofactor">
    <cofactor evidence="12">
        <name>[4Fe-4S] cluster</name>
        <dbReference type="ChEBI" id="CHEBI:49883"/>
    </cofactor>
    <text evidence="12">Binds 2 [4Fe-4S] clusters. One cluster is coordinated with 3 cysteines and an exchangeable S-adenosyl-L-methionine.</text>
</comment>
<gene>
    <name evidence="12" type="primary">miaB</name>
    <name evidence="16" type="ORF">A2008_06120</name>
</gene>
<evidence type="ECO:0000256" key="2">
    <source>
        <dbReference type="ARBA" id="ARBA00022485"/>
    </source>
</evidence>
<dbReference type="EC" id="2.8.4.3" evidence="8 12"/>
<proteinExistence type="inferred from homology"/>